<feature type="domain" description="Glycosyltransferase 61 catalytic" evidence="4">
    <location>
        <begin position="64"/>
        <end position="233"/>
    </location>
</feature>
<dbReference type="Pfam" id="PF04577">
    <property type="entry name" value="Glyco_transf_61"/>
    <property type="match status" value="1"/>
</dbReference>
<keyword evidence="3" id="KW-0325">Glycoprotein</keyword>
<dbReference type="InterPro" id="IPR007657">
    <property type="entry name" value="Glycosyltransferase_61"/>
</dbReference>
<evidence type="ECO:0000259" key="4">
    <source>
        <dbReference type="Pfam" id="PF04577"/>
    </source>
</evidence>
<evidence type="ECO:0000256" key="1">
    <source>
        <dbReference type="ARBA" id="ARBA00022676"/>
    </source>
</evidence>
<gene>
    <name evidence="5" type="ORF">EDC65_1006</name>
</gene>
<evidence type="ECO:0000256" key="2">
    <source>
        <dbReference type="ARBA" id="ARBA00022679"/>
    </source>
</evidence>
<dbReference type="RefSeq" id="WP_170216335.1">
    <property type="nucleotide sequence ID" value="NZ_AP019700.1"/>
</dbReference>
<dbReference type="InterPro" id="IPR049625">
    <property type="entry name" value="Glyco_transf_61_cat"/>
</dbReference>
<dbReference type="EMBL" id="RJKX01000011">
    <property type="protein sequence ID" value="ROQ01819.1"/>
    <property type="molecule type" value="Genomic_DNA"/>
</dbReference>
<sequence>MVPQFFPVTSDGRTFADAFGIYNPVKYAHLRGPEMARLIARRLPALAAMPDGPPQFILGGSHNYFHWLVDFLPRLAALAGRPELAAGGVVVAEPFAPGHRAALEHVARALRLGTLAVTPVAKGVIAIRRGVLPLRVDRAAAVGFWRTLIGPAATVEGGGRRLFLRRGDVQRRRFIGEAEVERMLTGYGFECLDPGQLSFAEQVRLFGQATAIFGTHGAAFTNLLFAPPTATVVELRVPAHLDVFAALARQAGQRYVAIAAEEIAESHADSIHRDIRLSPAGLETLRRIAAAL</sequence>
<keyword evidence="6" id="KW-1185">Reference proteome</keyword>
<evidence type="ECO:0000313" key="6">
    <source>
        <dbReference type="Proteomes" id="UP000278222"/>
    </source>
</evidence>
<protein>
    <submittedName>
        <fullName evidence="5">Uncharacterized protein DUF563</fullName>
    </submittedName>
</protein>
<keyword evidence="2" id="KW-0808">Transferase</keyword>
<dbReference type="Proteomes" id="UP000278222">
    <property type="component" value="Unassembled WGS sequence"/>
</dbReference>
<proteinExistence type="predicted"/>
<keyword evidence="1" id="KW-0328">Glycosyltransferase</keyword>
<name>A0A3N1MET7_9PROT</name>
<dbReference type="GO" id="GO:0016757">
    <property type="term" value="F:glycosyltransferase activity"/>
    <property type="evidence" value="ECO:0007669"/>
    <property type="project" value="UniProtKB-KW"/>
</dbReference>
<evidence type="ECO:0000256" key="3">
    <source>
        <dbReference type="ARBA" id="ARBA00023180"/>
    </source>
</evidence>
<accession>A0A3N1MET7</accession>
<dbReference type="PANTHER" id="PTHR20961">
    <property type="entry name" value="GLYCOSYLTRANSFERASE"/>
    <property type="match status" value="1"/>
</dbReference>
<dbReference type="AlphaFoldDB" id="A0A3N1MET7"/>
<organism evidence="5 6">
    <name type="scientific">Stella humosa</name>
    <dbReference type="NCBI Taxonomy" id="94"/>
    <lineage>
        <taxon>Bacteria</taxon>
        <taxon>Pseudomonadati</taxon>
        <taxon>Pseudomonadota</taxon>
        <taxon>Alphaproteobacteria</taxon>
        <taxon>Rhodospirillales</taxon>
        <taxon>Stellaceae</taxon>
        <taxon>Stella</taxon>
    </lineage>
</organism>
<comment type="caution">
    <text evidence="5">The sequence shown here is derived from an EMBL/GenBank/DDBJ whole genome shotgun (WGS) entry which is preliminary data.</text>
</comment>
<evidence type="ECO:0000313" key="5">
    <source>
        <dbReference type="EMBL" id="ROQ01819.1"/>
    </source>
</evidence>
<reference evidence="5 6" key="1">
    <citation type="submission" date="2018-11" db="EMBL/GenBank/DDBJ databases">
        <title>Genomic Encyclopedia of Type Strains, Phase IV (KMG-IV): sequencing the most valuable type-strain genomes for metagenomic binning, comparative biology and taxonomic classification.</title>
        <authorList>
            <person name="Goeker M."/>
        </authorList>
    </citation>
    <scope>NUCLEOTIDE SEQUENCE [LARGE SCALE GENOMIC DNA]</scope>
    <source>
        <strain evidence="5 6">DSM 5900</strain>
    </source>
</reference>